<proteinExistence type="predicted"/>
<sequence length="67" mass="8091">MVAFENLDMHAWEMEKQRARERHLCRFRSVRTRLGRLDRYVTPSFVCPFVFVLFREFLGYTTTSTNA</sequence>
<reference evidence="2" key="2">
    <citation type="journal article" date="2018" name="Plant J.">
        <title>The Sorghum bicolor reference genome: improved assembly, gene annotations, a transcriptome atlas, and signatures of genome organization.</title>
        <authorList>
            <person name="McCormick R.F."/>
            <person name="Truong S.K."/>
            <person name="Sreedasyam A."/>
            <person name="Jenkins J."/>
            <person name="Shu S."/>
            <person name="Sims D."/>
            <person name="Kennedy M."/>
            <person name="Amirebrahimi M."/>
            <person name="Weers B.D."/>
            <person name="McKinley B."/>
            <person name="Mattison A."/>
            <person name="Morishige D.T."/>
            <person name="Grimwood J."/>
            <person name="Schmutz J."/>
            <person name="Mullet J.E."/>
        </authorList>
    </citation>
    <scope>NUCLEOTIDE SEQUENCE [LARGE SCALE GENOMIC DNA]</scope>
    <source>
        <strain evidence="2">cv. BTx623</strain>
    </source>
</reference>
<name>A0A1W0W0F1_SORBI</name>
<dbReference type="AlphaFoldDB" id="A0A1W0W0F1"/>
<protein>
    <submittedName>
        <fullName evidence="1">Uncharacterized protein</fullName>
    </submittedName>
</protein>
<evidence type="ECO:0000313" key="1">
    <source>
        <dbReference type="EMBL" id="OQU87841.1"/>
    </source>
</evidence>
<dbReference type="Gramene" id="OQU87841">
    <property type="protein sequence ID" value="OQU87841"/>
    <property type="gene ID" value="SORBI_3003G352750"/>
</dbReference>
<dbReference type="InParanoid" id="A0A1W0W0F1"/>
<dbReference type="Proteomes" id="UP000000768">
    <property type="component" value="Chromosome 3"/>
</dbReference>
<organism evidence="1 2">
    <name type="scientific">Sorghum bicolor</name>
    <name type="common">Sorghum</name>
    <name type="synonym">Sorghum vulgare</name>
    <dbReference type="NCBI Taxonomy" id="4558"/>
    <lineage>
        <taxon>Eukaryota</taxon>
        <taxon>Viridiplantae</taxon>
        <taxon>Streptophyta</taxon>
        <taxon>Embryophyta</taxon>
        <taxon>Tracheophyta</taxon>
        <taxon>Spermatophyta</taxon>
        <taxon>Magnoliopsida</taxon>
        <taxon>Liliopsida</taxon>
        <taxon>Poales</taxon>
        <taxon>Poaceae</taxon>
        <taxon>PACMAD clade</taxon>
        <taxon>Panicoideae</taxon>
        <taxon>Andropogonodae</taxon>
        <taxon>Andropogoneae</taxon>
        <taxon>Sorghinae</taxon>
        <taxon>Sorghum</taxon>
    </lineage>
</organism>
<accession>A0A1W0W0F1</accession>
<keyword evidence="2" id="KW-1185">Reference proteome</keyword>
<dbReference type="EMBL" id="CM000762">
    <property type="protein sequence ID" value="OQU87841.1"/>
    <property type="molecule type" value="Genomic_DNA"/>
</dbReference>
<evidence type="ECO:0000313" key="2">
    <source>
        <dbReference type="Proteomes" id="UP000000768"/>
    </source>
</evidence>
<gene>
    <name evidence="1" type="ORF">SORBI_3003G352750</name>
</gene>
<reference evidence="1 2" key="1">
    <citation type="journal article" date="2009" name="Nature">
        <title>The Sorghum bicolor genome and the diversification of grasses.</title>
        <authorList>
            <person name="Paterson A.H."/>
            <person name="Bowers J.E."/>
            <person name="Bruggmann R."/>
            <person name="Dubchak I."/>
            <person name="Grimwood J."/>
            <person name="Gundlach H."/>
            <person name="Haberer G."/>
            <person name="Hellsten U."/>
            <person name="Mitros T."/>
            <person name="Poliakov A."/>
            <person name="Schmutz J."/>
            <person name="Spannagl M."/>
            <person name="Tang H."/>
            <person name="Wang X."/>
            <person name="Wicker T."/>
            <person name="Bharti A.K."/>
            <person name="Chapman J."/>
            <person name="Feltus F.A."/>
            <person name="Gowik U."/>
            <person name="Grigoriev I.V."/>
            <person name="Lyons E."/>
            <person name="Maher C.A."/>
            <person name="Martis M."/>
            <person name="Narechania A."/>
            <person name="Otillar R.P."/>
            <person name="Penning B.W."/>
            <person name="Salamov A.A."/>
            <person name="Wang Y."/>
            <person name="Zhang L."/>
            <person name="Carpita N.C."/>
            <person name="Freeling M."/>
            <person name="Gingle A.R."/>
            <person name="Hash C.T."/>
            <person name="Keller B."/>
            <person name="Klein P."/>
            <person name="Kresovich S."/>
            <person name="McCann M.C."/>
            <person name="Ming R."/>
            <person name="Peterson D.G."/>
            <person name="Mehboob-ur-Rahman"/>
            <person name="Ware D."/>
            <person name="Westhoff P."/>
            <person name="Mayer K.F."/>
            <person name="Messing J."/>
            <person name="Rokhsar D.S."/>
        </authorList>
    </citation>
    <scope>NUCLEOTIDE SEQUENCE [LARGE SCALE GENOMIC DNA]</scope>
    <source>
        <strain evidence="2">cv. BTx623</strain>
    </source>
</reference>